<evidence type="ECO:0000256" key="2">
    <source>
        <dbReference type="SAM" id="Phobius"/>
    </source>
</evidence>
<evidence type="ECO:0000256" key="1">
    <source>
        <dbReference type="SAM" id="Coils"/>
    </source>
</evidence>
<reference evidence="3" key="1">
    <citation type="submission" date="2021-05" db="EMBL/GenBank/DDBJ databases">
        <title>Comparative genomics of three Colletotrichum scovillei strains and genetic complementation revealed genes involved fungal growth and virulence on chili pepper.</title>
        <authorList>
            <person name="Hsieh D.-K."/>
            <person name="Chuang S.-C."/>
            <person name="Chen C.-Y."/>
            <person name="Chao Y.-T."/>
            <person name="Lu M.-Y.J."/>
            <person name="Lee M.-H."/>
            <person name="Shih M.-C."/>
        </authorList>
    </citation>
    <scope>NUCLEOTIDE SEQUENCE</scope>
    <source>
        <strain evidence="3">Coll-153</strain>
    </source>
</reference>
<dbReference type="Proteomes" id="UP000699042">
    <property type="component" value="Unassembled WGS sequence"/>
</dbReference>
<accession>A0A9P7QTL9</accession>
<feature type="coiled-coil region" evidence="1">
    <location>
        <begin position="362"/>
        <end position="389"/>
    </location>
</feature>
<proteinExistence type="predicted"/>
<protein>
    <submittedName>
        <fullName evidence="3">Uncharacterized protein</fullName>
    </submittedName>
</protein>
<keyword evidence="4" id="KW-1185">Reference proteome</keyword>
<evidence type="ECO:0000313" key="3">
    <source>
        <dbReference type="EMBL" id="KAG7041325.1"/>
    </source>
</evidence>
<feature type="transmembrane region" description="Helical" evidence="2">
    <location>
        <begin position="410"/>
        <end position="430"/>
    </location>
</feature>
<keyword evidence="2" id="KW-1133">Transmembrane helix</keyword>
<keyword evidence="1" id="KW-0175">Coiled coil</keyword>
<dbReference type="AlphaFoldDB" id="A0A9P7QTL9"/>
<sequence length="545" mass="62985">REKIALLIDGNNSGAQPTFREFLGGLTAQELYEELRKQRYEDDDEAPIVNADRRLIYISNLDAWGILALVGTAPESLSRLLGDFMINYICASPSIGVSFSTEGPETFTMQFSLPFRVWRSNNGLMSDNRQKKPSGEPLRASRNATFLRYLGQCEGLPNHTDGIYATTMSCMVTGYDQWRWTGLVLLETWFDEILDDPSPDMITRYENDFQDGMISDPLCRGKDDATRTEWSPRPYFIRVLEIRIVQIYREWTFLFARLDERLKAITRRHKDLITRARVPAKEPREFQSRQAQILREFDEFERGFSELRDILEELAQDLKETVRSGESFMNTDVRYFINYDESEDASLCIPHLTQIRNTFNILEQLGMRLRDMQQKCRDLMDEAVSARKIYRVQLAPVAPSSHVHLFEPRVLAWITILTQPLIITAAIFGCDDIVTFKRNWQNFIIVMIVITVMLVIIVLFVLRLASGQWLFQTTKTCSDHTEDGRYAGEGTRDNIGREWEQQSAPRRTFFTGLVDRVQVQDIRRTMAGTPSARGQVMELEEANPT</sequence>
<keyword evidence="2" id="KW-0812">Transmembrane</keyword>
<gene>
    <name evidence="3" type="ORF">JMJ77_003432</name>
</gene>
<evidence type="ECO:0000313" key="4">
    <source>
        <dbReference type="Proteomes" id="UP000699042"/>
    </source>
</evidence>
<feature type="non-terminal residue" evidence="3">
    <location>
        <position position="1"/>
    </location>
</feature>
<organism evidence="3 4">
    <name type="scientific">Colletotrichum scovillei</name>
    <dbReference type="NCBI Taxonomy" id="1209932"/>
    <lineage>
        <taxon>Eukaryota</taxon>
        <taxon>Fungi</taxon>
        <taxon>Dikarya</taxon>
        <taxon>Ascomycota</taxon>
        <taxon>Pezizomycotina</taxon>
        <taxon>Sordariomycetes</taxon>
        <taxon>Hypocreomycetidae</taxon>
        <taxon>Glomerellales</taxon>
        <taxon>Glomerellaceae</taxon>
        <taxon>Colletotrichum</taxon>
        <taxon>Colletotrichum acutatum species complex</taxon>
    </lineage>
</organism>
<keyword evidence="2" id="KW-0472">Membrane</keyword>
<feature type="transmembrane region" description="Helical" evidence="2">
    <location>
        <begin position="442"/>
        <end position="465"/>
    </location>
</feature>
<comment type="caution">
    <text evidence="3">The sequence shown here is derived from an EMBL/GenBank/DDBJ whole genome shotgun (WGS) entry which is preliminary data.</text>
</comment>
<name>A0A9P7QTL9_9PEZI</name>
<dbReference type="EMBL" id="JAESDN010000015">
    <property type="protein sequence ID" value="KAG7041325.1"/>
    <property type="molecule type" value="Genomic_DNA"/>
</dbReference>